<dbReference type="PANTHER" id="PTHR21310">
    <property type="entry name" value="AMINOGLYCOSIDE PHOSPHOTRANSFERASE-RELATED-RELATED"/>
    <property type="match status" value="1"/>
</dbReference>
<feature type="region of interest" description="Disordered" evidence="1">
    <location>
        <begin position="79"/>
        <end position="98"/>
    </location>
</feature>
<dbReference type="SUPFAM" id="SSF56112">
    <property type="entry name" value="Protein kinase-like (PK-like)"/>
    <property type="match status" value="1"/>
</dbReference>
<evidence type="ECO:0000256" key="1">
    <source>
        <dbReference type="SAM" id="MobiDB-lite"/>
    </source>
</evidence>
<feature type="chain" id="PRO_5001646277" description="Aminoglycoside phosphotransferase domain-containing protein" evidence="2">
    <location>
        <begin position="17"/>
        <end position="340"/>
    </location>
</feature>
<dbReference type="PANTHER" id="PTHR21310:SF15">
    <property type="entry name" value="AMINOGLYCOSIDE PHOSPHOTRANSFERASE DOMAIN-CONTAINING PROTEIN"/>
    <property type="match status" value="1"/>
</dbReference>
<dbReference type="STRING" id="685588.A0A067SYE6"/>
<dbReference type="AlphaFoldDB" id="A0A067SYE6"/>
<dbReference type="Gene3D" id="3.90.1200.10">
    <property type="match status" value="1"/>
</dbReference>
<dbReference type="Pfam" id="PF01636">
    <property type="entry name" value="APH"/>
    <property type="match status" value="1"/>
</dbReference>
<dbReference type="InterPro" id="IPR051678">
    <property type="entry name" value="AGP_Transferase"/>
</dbReference>
<dbReference type="Proteomes" id="UP000027222">
    <property type="component" value="Unassembled WGS sequence"/>
</dbReference>
<gene>
    <name evidence="4" type="ORF">GALMADRAFT_252940</name>
</gene>
<evidence type="ECO:0000313" key="4">
    <source>
        <dbReference type="EMBL" id="KDR72724.1"/>
    </source>
</evidence>
<dbReference type="CDD" id="cd05120">
    <property type="entry name" value="APH_ChoK_like"/>
    <property type="match status" value="1"/>
</dbReference>
<keyword evidence="5" id="KW-1185">Reference proteome</keyword>
<evidence type="ECO:0000259" key="3">
    <source>
        <dbReference type="Pfam" id="PF01636"/>
    </source>
</evidence>
<accession>A0A067SYE6</accession>
<protein>
    <recommendedName>
        <fullName evidence="3">Aminoglycoside phosphotransferase domain-containing protein</fullName>
    </recommendedName>
</protein>
<sequence length="340" mass="38186">MFPGILLSSLFSFCGSNFQSSAYVPPFPLRAPLDLCISGRWVGSLADVPFLFQGAQLTYPSSQPSVTTLPEIPQEAVAHADPDNQLTTEEKCDSDASDSRAFSTPLIQEKGCFGVTPEKKYYEFDDIFIKRSLAPSEYRLYYINKKPFPVIPRMCPERMKNEVAAIRYIQSNTNIPTPNIRCTFEDNGRFYIITDIVPGVTLADLPDDKKAGVIKEVEGYMAQMHAIKSKVMGGISGDNVLPYRCVKDFSPDECSKILDLKFRESDTAEFVLCHNDLSQHNIIVDEKTLEVKAILDWEYAGFYPAEFDGKFYLRPGASVALEGEDDDVPKLKELLDHWKA</sequence>
<organism evidence="4 5">
    <name type="scientific">Galerina marginata (strain CBS 339.88)</name>
    <dbReference type="NCBI Taxonomy" id="685588"/>
    <lineage>
        <taxon>Eukaryota</taxon>
        <taxon>Fungi</taxon>
        <taxon>Dikarya</taxon>
        <taxon>Basidiomycota</taxon>
        <taxon>Agaricomycotina</taxon>
        <taxon>Agaricomycetes</taxon>
        <taxon>Agaricomycetidae</taxon>
        <taxon>Agaricales</taxon>
        <taxon>Agaricineae</taxon>
        <taxon>Strophariaceae</taxon>
        <taxon>Galerina</taxon>
    </lineage>
</organism>
<dbReference type="InterPro" id="IPR011009">
    <property type="entry name" value="Kinase-like_dom_sf"/>
</dbReference>
<reference evidence="5" key="1">
    <citation type="journal article" date="2014" name="Proc. Natl. Acad. Sci. U.S.A.">
        <title>Extensive sampling of basidiomycete genomes demonstrates inadequacy of the white-rot/brown-rot paradigm for wood decay fungi.</title>
        <authorList>
            <person name="Riley R."/>
            <person name="Salamov A.A."/>
            <person name="Brown D.W."/>
            <person name="Nagy L.G."/>
            <person name="Floudas D."/>
            <person name="Held B.W."/>
            <person name="Levasseur A."/>
            <person name="Lombard V."/>
            <person name="Morin E."/>
            <person name="Otillar R."/>
            <person name="Lindquist E.A."/>
            <person name="Sun H."/>
            <person name="LaButti K.M."/>
            <person name="Schmutz J."/>
            <person name="Jabbour D."/>
            <person name="Luo H."/>
            <person name="Baker S.E."/>
            <person name="Pisabarro A.G."/>
            <person name="Walton J.D."/>
            <person name="Blanchette R.A."/>
            <person name="Henrissat B."/>
            <person name="Martin F."/>
            <person name="Cullen D."/>
            <person name="Hibbett D.S."/>
            <person name="Grigoriev I.V."/>
        </authorList>
    </citation>
    <scope>NUCLEOTIDE SEQUENCE [LARGE SCALE GENOMIC DNA]</scope>
    <source>
        <strain evidence="5">CBS 339.88</strain>
    </source>
</reference>
<dbReference type="OrthoDB" id="8300194at2759"/>
<evidence type="ECO:0000313" key="5">
    <source>
        <dbReference type="Proteomes" id="UP000027222"/>
    </source>
</evidence>
<proteinExistence type="predicted"/>
<evidence type="ECO:0000256" key="2">
    <source>
        <dbReference type="SAM" id="SignalP"/>
    </source>
</evidence>
<name>A0A067SYE6_GALM3</name>
<keyword evidence="2" id="KW-0732">Signal</keyword>
<feature type="domain" description="Aminoglycoside phosphotransferase" evidence="3">
    <location>
        <begin position="157"/>
        <end position="308"/>
    </location>
</feature>
<feature type="signal peptide" evidence="2">
    <location>
        <begin position="1"/>
        <end position="16"/>
    </location>
</feature>
<dbReference type="EMBL" id="KL142388">
    <property type="protein sequence ID" value="KDR72724.1"/>
    <property type="molecule type" value="Genomic_DNA"/>
</dbReference>
<dbReference type="HOGENOM" id="CLU_069864_2_0_1"/>
<dbReference type="InterPro" id="IPR002575">
    <property type="entry name" value="Aminoglycoside_PTrfase"/>
</dbReference>